<reference evidence="1" key="1">
    <citation type="submission" date="2021-06" db="EMBL/GenBank/DDBJ databases">
        <authorList>
            <person name="Kallberg Y."/>
            <person name="Tangrot J."/>
            <person name="Rosling A."/>
        </authorList>
    </citation>
    <scope>NUCLEOTIDE SEQUENCE</scope>
    <source>
        <strain evidence="1">CL551</strain>
    </source>
</reference>
<protein>
    <submittedName>
        <fullName evidence="1">1119_t:CDS:1</fullName>
    </submittedName>
</protein>
<gene>
    <name evidence="1" type="ORF">AMORRO_LOCUS15043</name>
</gene>
<keyword evidence="2" id="KW-1185">Reference proteome</keyword>
<proteinExistence type="predicted"/>
<feature type="non-terminal residue" evidence="1">
    <location>
        <position position="1"/>
    </location>
</feature>
<organism evidence="1 2">
    <name type="scientific">Acaulospora morrowiae</name>
    <dbReference type="NCBI Taxonomy" id="94023"/>
    <lineage>
        <taxon>Eukaryota</taxon>
        <taxon>Fungi</taxon>
        <taxon>Fungi incertae sedis</taxon>
        <taxon>Mucoromycota</taxon>
        <taxon>Glomeromycotina</taxon>
        <taxon>Glomeromycetes</taxon>
        <taxon>Diversisporales</taxon>
        <taxon>Acaulosporaceae</taxon>
        <taxon>Acaulospora</taxon>
    </lineage>
</organism>
<sequence>QKDLDAQIRRDWKKRSLCYREGAGRPYQICYSVSFERIIFLLSRASKNRIVVLFGSCGSSTPIGRLYFTDGSEYIRSSLVASLGLIPINRVRLSFILSTIFLANRSHSLQHLPV</sequence>
<name>A0A9N9ITD8_9GLOM</name>
<evidence type="ECO:0000313" key="2">
    <source>
        <dbReference type="Proteomes" id="UP000789342"/>
    </source>
</evidence>
<dbReference type="EMBL" id="CAJVPV010032967">
    <property type="protein sequence ID" value="CAG8746023.1"/>
    <property type="molecule type" value="Genomic_DNA"/>
</dbReference>
<dbReference type="OrthoDB" id="2315696at2759"/>
<evidence type="ECO:0000313" key="1">
    <source>
        <dbReference type="EMBL" id="CAG8746023.1"/>
    </source>
</evidence>
<accession>A0A9N9ITD8</accession>
<dbReference type="AlphaFoldDB" id="A0A9N9ITD8"/>
<dbReference type="Proteomes" id="UP000789342">
    <property type="component" value="Unassembled WGS sequence"/>
</dbReference>
<feature type="non-terminal residue" evidence="1">
    <location>
        <position position="114"/>
    </location>
</feature>
<comment type="caution">
    <text evidence="1">The sequence shown here is derived from an EMBL/GenBank/DDBJ whole genome shotgun (WGS) entry which is preliminary data.</text>
</comment>